<proteinExistence type="predicted"/>
<accession>A0A943EEK8</accession>
<feature type="region of interest" description="Disordered" evidence="1">
    <location>
        <begin position="1"/>
        <end position="29"/>
    </location>
</feature>
<gene>
    <name evidence="2" type="ORF">KHX13_04600</name>
</gene>
<evidence type="ECO:0000313" key="3">
    <source>
        <dbReference type="Proteomes" id="UP000754226"/>
    </source>
</evidence>
<protein>
    <submittedName>
        <fullName evidence="2">Uncharacterized protein</fullName>
    </submittedName>
</protein>
<dbReference type="Proteomes" id="UP000754226">
    <property type="component" value="Unassembled WGS sequence"/>
</dbReference>
<name>A0A943EEK8_9FIRM</name>
<evidence type="ECO:0000313" key="2">
    <source>
        <dbReference type="EMBL" id="MBS5519595.1"/>
    </source>
</evidence>
<sequence length="69" mass="7662">MTQSKRGGMRPGAGRPKGSVSPEGTRKQHQVRAFDDEWDLIYRFAKLIKSGKINACKAAVEKLEKSSID</sequence>
<organism evidence="2 3">
    <name type="scientific">Acidaminococcus intestini</name>
    <dbReference type="NCBI Taxonomy" id="187327"/>
    <lineage>
        <taxon>Bacteria</taxon>
        <taxon>Bacillati</taxon>
        <taxon>Bacillota</taxon>
        <taxon>Negativicutes</taxon>
        <taxon>Acidaminococcales</taxon>
        <taxon>Acidaminococcaceae</taxon>
        <taxon>Acidaminococcus</taxon>
    </lineage>
</organism>
<dbReference type="EMBL" id="JAGZCZ010000005">
    <property type="protein sequence ID" value="MBS5519595.1"/>
    <property type="molecule type" value="Genomic_DNA"/>
</dbReference>
<evidence type="ECO:0000256" key="1">
    <source>
        <dbReference type="SAM" id="MobiDB-lite"/>
    </source>
</evidence>
<comment type="caution">
    <text evidence="2">The sequence shown here is derived from an EMBL/GenBank/DDBJ whole genome shotgun (WGS) entry which is preliminary data.</text>
</comment>
<dbReference type="AlphaFoldDB" id="A0A943EEK8"/>
<reference evidence="2" key="1">
    <citation type="submission" date="2021-02" db="EMBL/GenBank/DDBJ databases">
        <title>Infant gut strain persistence is associated with maternal origin, phylogeny, and functional potential including surface adhesion and iron acquisition.</title>
        <authorList>
            <person name="Lou Y.C."/>
        </authorList>
    </citation>
    <scope>NUCLEOTIDE SEQUENCE</scope>
    <source>
        <strain evidence="2">L3_106_000M1_dasL3_106_000M1_concoct_15</strain>
    </source>
</reference>